<feature type="region of interest" description="Disordered" evidence="1">
    <location>
        <begin position="343"/>
        <end position="399"/>
    </location>
</feature>
<dbReference type="RefSeq" id="WP_236016006.1">
    <property type="nucleotide sequence ID" value="NZ_BMHH01000002.1"/>
</dbReference>
<sequence>MSELFTGSIAGIPLVSAATALTVPAVSAAIRVISEAVATLEIKVVHVGADGKEEADTSHPAYALLSGQANDWLSGFDLIRDLVAEALCHDAGGFAWVNRVGGRPFEIIHYDPGNIGVQYSPQGTGEPTYRLNSRVIKSDDVIHLRGAFSRSPLTLARQAITAAHVMESYAVNLFANGARPSGILKTKKPLGDEGVKRMIAGWKKAHEGGGKSGGTAVLYDETDWSPITLTSTDAQFLELRRFQIEEIARAFNIPAPMIGDLTRATWSNSEQKAKEFLSYTLEPWIRALEAALNRALFSKEERKNWKVEFDRDDLTRADLAQRATAYSSLISARVINPNEAREWEGLPPYAEGDTFANPNTGASQPGSPSAEENSETGKNPDDLRPPKLGSTTEHDNGSE</sequence>
<reference evidence="2" key="1">
    <citation type="journal article" date="2014" name="Int. J. Syst. Evol. Microbiol.">
        <title>Complete genome sequence of Corynebacterium casei LMG S-19264T (=DSM 44701T), isolated from a smear-ripened cheese.</title>
        <authorList>
            <consortium name="US DOE Joint Genome Institute (JGI-PGF)"/>
            <person name="Walter F."/>
            <person name="Albersmeier A."/>
            <person name="Kalinowski J."/>
            <person name="Ruckert C."/>
        </authorList>
    </citation>
    <scope>NUCLEOTIDE SEQUENCE</scope>
    <source>
        <strain evidence="2">CGMCC 1.15082</strain>
    </source>
</reference>
<protein>
    <submittedName>
        <fullName evidence="2">Head HK97 family portal protein</fullName>
    </submittedName>
</protein>
<dbReference type="Pfam" id="PF04860">
    <property type="entry name" value="Phage_portal"/>
    <property type="match status" value="1"/>
</dbReference>
<dbReference type="NCBIfam" id="TIGR01537">
    <property type="entry name" value="portal_HK97"/>
    <property type="match status" value="1"/>
</dbReference>
<dbReference type="EMBL" id="BMHH01000002">
    <property type="protein sequence ID" value="GGA81275.1"/>
    <property type="molecule type" value="Genomic_DNA"/>
</dbReference>
<dbReference type="Gene3D" id="1.20.1270.210">
    <property type="match status" value="1"/>
</dbReference>
<evidence type="ECO:0000313" key="3">
    <source>
        <dbReference type="Proteomes" id="UP000646478"/>
    </source>
</evidence>
<dbReference type="InterPro" id="IPR006944">
    <property type="entry name" value="Phage/GTA_portal"/>
</dbReference>
<reference evidence="2" key="2">
    <citation type="submission" date="2020-09" db="EMBL/GenBank/DDBJ databases">
        <authorList>
            <person name="Sun Q."/>
            <person name="Zhou Y."/>
        </authorList>
    </citation>
    <scope>NUCLEOTIDE SEQUENCE</scope>
    <source>
        <strain evidence="2">CGMCC 1.15082</strain>
    </source>
</reference>
<gene>
    <name evidence="2" type="ORF">GCM10011491_05700</name>
</gene>
<evidence type="ECO:0000256" key="1">
    <source>
        <dbReference type="SAM" id="MobiDB-lite"/>
    </source>
</evidence>
<organism evidence="2 3">
    <name type="scientific">Brucella endophytica</name>
    <dbReference type="NCBI Taxonomy" id="1963359"/>
    <lineage>
        <taxon>Bacteria</taxon>
        <taxon>Pseudomonadati</taxon>
        <taxon>Pseudomonadota</taxon>
        <taxon>Alphaproteobacteria</taxon>
        <taxon>Hyphomicrobiales</taxon>
        <taxon>Brucellaceae</taxon>
        <taxon>Brucella/Ochrobactrum group</taxon>
        <taxon>Brucella</taxon>
    </lineage>
</organism>
<dbReference type="InterPro" id="IPR006427">
    <property type="entry name" value="Portal_HK97"/>
</dbReference>
<keyword evidence="3" id="KW-1185">Reference proteome</keyword>
<proteinExistence type="predicted"/>
<evidence type="ECO:0000313" key="2">
    <source>
        <dbReference type="EMBL" id="GGA81275.1"/>
    </source>
</evidence>
<comment type="caution">
    <text evidence="2">The sequence shown here is derived from an EMBL/GenBank/DDBJ whole genome shotgun (WGS) entry which is preliminary data.</text>
</comment>
<dbReference type="Gene3D" id="3.40.140.120">
    <property type="match status" value="1"/>
</dbReference>
<feature type="compositionally biased region" description="Polar residues" evidence="1">
    <location>
        <begin position="356"/>
        <end position="371"/>
    </location>
</feature>
<name>A0A916S398_9HYPH</name>
<dbReference type="AlphaFoldDB" id="A0A916S398"/>
<dbReference type="Proteomes" id="UP000646478">
    <property type="component" value="Unassembled WGS sequence"/>
</dbReference>
<accession>A0A916S398</accession>
<dbReference type="Gene3D" id="3.30.1120.70">
    <property type="match status" value="1"/>
</dbReference>